<dbReference type="EMBL" id="JAJJMA010318512">
    <property type="protein sequence ID" value="MCL7049641.1"/>
    <property type="molecule type" value="Genomic_DNA"/>
</dbReference>
<sequence length="133" mass="14990">MVVGPFICPHLPFSVSLSLATILGNESRLGQKSTQMVHIDDIVSGHIFLYECPDAKGRYICSSLETSFHDFDKLISTHYPSFEMPMKLLSETEEEKAVHLSPMKLLSLGFRFKYNLKDMVDGAIQSCKEKGFL</sequence>
<dbReference type="Proteomes" id="UP001177140">
    <property type="component" value="Unassembled WGS sequence"/>
</dbReference>
<reference evidence="1" key="1">
    <citation type="submission" date="2022-03" db="EMBL/GenBank/DDBJ databases">
        <title>A functionally conserved STORR gene fusion in Papaver species that diverged 16.8 million years ago.</title>
        <authorList>
            <person name="Catania T."/>
        </authorList>
    </citation>
    <scope>NUCLEOTIDE SEQUENCE</scope>
    <source>
        <strain evidence="1">S-191538</strain>
    </source>
</reference>
<dbReference type="SUPFAM" id="SSF51735">
    <property type="entry name" value="NAD(P)-binding Rossmann-fold domains"/>
    <property type="match status" value="1"/>
</dbReference>
<name>A0AA41VY21_PAPNU</name>
<dbReference type="Gene3D" id="3.40.50.720">
    <property type="entry name" value="NAD(P)-binding Rossmann-like Domain"/>
    <property type="match status" value="1"/>
</dbReference>
<organism evidence="1 2">
    <name type="scientific">Papaver nudicaule</name>
    <name type="common">Iceland poppy</name>
    <dbReference type="NCBI Taxonomy" id="74823"/>
    <lineage>
        <taxon>Eukaryota</taxon>
        <taxon>Viridiplantae</taxon>
        <taxon>Streptophyta</taxon>
        <taxon>Embryophyta</taxon>
        <taxon>Tracheophyta</taxon>
        <taxon>Spermatophyta</taxon>
        <taxon>Magnoliopsida</taxon>
        <taxon>Ranunculales</taxon>
        <taxon>Papaveraceae</taxon>
        <taxon>Papaveroideae</taxon>
        <taxon>Papaver</taxon>
    </lineage>
</organism>
<dbReference type="InterPro" id="IPR036291">
    <property type="entry name" value="NAD(P)-bd_dom_sf"/>
</dbReference>
<dbReference type="AlphaFoldDB" id="A0AA41VY21"/>
<accession>A0AA41VY21</accession>
<evidence type="ECO:0000313" key="2">
    <source>
        <dbReference type="Proteomes" id="UP001177140"/>
    </source>
</evidence>
<proteinExistence type="predicted"/>
<comment type="caution">
    <text evidence="1">The sequence shown here is derived from an EMBL/GenBank/DDBJ whole genome shotgun (WGS) entry which is preliminary data.</text>
</comment>
<keyword evidence="2" id="KW-1185">Reference proteome</keyword>
<evidence type="ECO:0000313" key="1">
    <source>
        <dbReference type="EMBL" id="MCL7049641.1"/>
    </source>
</evidence>
<gene>
    <name evidence="1" type="ORF">MKW94_013235</name>
</gene>
<protein>
    <submittedName>
        <fullName evidence="1">Uncharacterized protein</fullName>
    </submittedName>
</protein>